<dbReference type="AlphaFoldDB" id="A0A0D2D3B8"/>
<dbReference type="Proteomes" id="UP000054466">
    <property type="component" value="Unassembled WGS sequence"/>
</dbReference>
<dbReference type="GO" id="GO:0008270">
    <property type="term" value="F:zinc ion binding"/>
    <property type="evidence" value="ECO:0007669"/>
    <property type="project" value="InterPro"/>
</dbReference>
<protein>
    <recommendedName>
        <fullName evidence="2">Xylanolytic transcriptional activator regulatory domain-containing protein</fullName>
    </recommendedName>
</protein>
<dbReference type="EMBL" id="KN847042">
    <property type="protein sequence ID" value="KIW30214.1"/>
    <property type="molecule type" value="Genomic_DNA"/>
</dbReference>
<dbReference type="InterPro" id="IPR050987">
    <property type="entry name" value="AtrR-like"/>
</dbReference>
<accession>A0A0D2D3B8</accession>
<organism evidence="3 4">
    <name type="scientific">Cladophialophora immunda</name>
    <dbReference type="NCBI Taxonomy" id="569365"/>
    <lineage>
        <taxon>Eukaryota</taxon>
        <taxon>Fungi</taxon>
        <taxon>Dikarya</taxon>
        <taxon>Ascomycota</taxon>
        <taxon>Pezizomycotina</taxon>
        <taxon>Eurotiomycetes</taxon>
        <taxon>Chaetothyriomycetidae</taxon>
        <taxon>Chaetothyriales</taxon>
        <taxon>Herpotrichiellaceae</taxon>
        <taxon>Cladophialophora</taxon>
    </lineage>
</organism>
<dbReference type="InterPro" id="IPR007219">
    <property type="entry name" value="XnlR_reg_dom"/>
</dbReference>
<dbReference type="Pfam" id="PF04082">
    <property type="entry name" value="Fungal_trans"/>
    <property type="match status" value="1"/>
</dbReference>
<evidence type="ECO:0000256" key="1">
    <source>
        <dbReference type="ARBA" id="ARBA00023242"/>
    </source>
</evidence>
<dbReference type="PANTHER" id="PTHR46910">
    <property type="entry name" value="TRANSCRIPTION FACTOR PDR1"/>
    <property type="match status" value="1"/>
</dbReference>
<evidence type="ECO:0000313" key="3">
    <source>
        <dbReference type="EMBL" id="KIW30214.1"/>
    </source>
</evidence>
<dbReference type="GeneID" id="27345167"/>
<evidence type="ECO:0000313" key="4">
    <source>
        <dbReference type="Proteomes" id="UP000054466"/>
    </source>
</evidence>
<proteinExistence type="predicted"/>
<dbReference type="SMART" id="SM00906">
    <property type="entry name" value="Fungal_trans"/>
    <property type="match status" value="1"/>
</dbReference>
<dbReference type="CDD" id="cd12148">
    <property type="entry name" value="fungal_TF_MHR"/>
    <property type="match status" value="1"/>
</dbReference>
<dbReference type="GO" id="GO:0003677">
    <property type="term" value="F:DNA binding"/>
    <property type="evidence" value="ECO:0007669"/>
    <property type="project" value="InterPro"/>
</dbReference>
<dbReference type="RefSeq" id="XP_016250430.1">
    <property type="nucleotide sequence ID" value="XM_016392911.1"/>
</dbReference>
<dbReference type="HOGENOM" id="CLU_016058_0_1_1"/>
<evidence type="ECO:0000259" key="2">
    <source>
        <dbReference type="SMART" id="SM00906"/>
    </source>
</evidence>
<reference evidence="3 4" key="1">
    <citation type="submission" date="2015-01" db="EMBL/GenBank/DDBJ databases">
        <title>The Genome Sequence of Cladophialophora immunda CBS83496.</title>
        <authorList>
            <consortium name="The Broad Institute Genomics Platform"/>
            <person name="Cuomo C."/>
            <person name="de Hoog S."/>
            <person name="Gorbushina A."/>
            <person name="Stielow B."/>
            <person name="Teixiera M."/>
            <person name="Abouelleil A."/>
            <person name="Chapman S.B."/>
            <person name="Priest M."/>
            <person name="Young S.K."/>
            <person name="Wortman J."/>
            <person name="Nusbaum C."/>
            <person name="Birren B."/>
        </authorList>
    </citation>
    <scope>NUCLEOTIDE SEQUENCE [LARGE SCALE GENOMIC DNA]</scope>
    <source>
        <strain evidence="3 4">CBS 83496</strain>
    </source>
</reference>
<dbReference type="VEuPathDB" id="FungiDB:PV07_05973"/>
<dbReference type="OrthoDB" id="39175at2759"/>
<sequence length="770" mass="84985">MARRLTQLEQVLLSMNNANAPGNSVNIPYTNQQNKIKDMVDMVDVTNPVNTRSPTLIPPASASGSLVAGLQEGPGPFNDLDKMMVPVPGPGPPPRSHRLSFVDGASRAHVDCDEQFIMNTFPSPSTISSGPGHPMELNGFEHDHTKLSNTYQGTMLGSGNTHRERQKFASRSDEDLHHVSEGEEVCFRDLANWEYHGPRSYLSICSKPGIHWVSSKTGTDTFQDSAFRLTKEVTRSLKLESGLTKEKVAEPTVEAAQRYVKAYFEFAAEAPFGLMDQARFESRLQAHFAGALNDDDPAWFALRNTIYAAGARIELSRAGSYRHACEVAWTYFANALLVHTELLYFRTSLSSIQALAVMAYFTDSMGNPCLEYMLSTVALRSACSKGLHRRPASSWNMSPYEQRYRNRLFWALYCLEKGASGCSGRPSMLMDEDINCEWPVAEPGSNSVNETYCSILIRLAQMSSTVTRRLSNIDSSQQPQPAQDLASTVAELDAENRRLGELLQPYLSLDKPASLPTPDGELTVQQAVYIRLYYYNITLDIHTILSNPWSRAAFNLRDHPASRLQMEKSVQTVATTARNAILASQYIHIDACTPLLLSFYGPLYALINLFIQILERIKHPSLQTQSDLALMDIGAAHFSRVQFATEVYIPFAKDIAALARTAVRRHNSDLLTQTQTQTQPVHPATASATVNPGPYAKKSAMGMGMQATASASDTSTLIGVAEVDECRDNGDGNAITGDASNLFDMELDNWSTFLPPPGSADDEFLDFLGQ</sequence>
<gene>
    <name evidence="3" type="ORF">PV07_05973</name>
</gene>
<keyword evidence="4" id="KW-1185">Reference proteome</keyword>
<dbReference type="GO" id="GO:0003700">
    <property type="term" value="F:DNA-binding transcription factor activity"/>
    <property type="evidence" value="ECO:0007669"/>
    <property type="project" value="InterPro"/>
</dbReference>
<keyword evidence="1" id="KW-0539">Nucleus</keyword>
<dbReference type="PANTHER" id="PTHR46910:SF25">
    <property type="entry name" value="ABC-TRANSPORTER-REGULATING TRANSCRIPTION FACTOR"/>
    <property type="match status" value="1"/>
</dbReference>
<dbReference type="GO" id="GO:0006351">
    <property type="term" value="P:DNA-templated transcription"/>
    <property type="evidence" value="ECO:0007669"/>
    <property type="project" value="InterPro"/>
</dbReference>
<feature type="domain" description="Xylanolytic transcriptional activator regulatory" evidence="2">
    <location>
        <begin position="371"/>
        <end position="445"/>
    </location>
</feature>
<name>A0A0D2D3B8_9EURO</name>